<dbReference type="Gene3D" id="3.30.559.10">
    <property type="entry name" value="Chloramphenicol acetyltransferase-like domain"/>
    <property type="match status" value="1"/>
</dbReference>
<dbReference type="PANTHER" id="PTHR19308">
    <property type="entry name" value="PHOSPHATIDYLCHOLINE TRANSFER PROTEIN"/>
    <property type="match status" value="1"/>
</dbReference>
<evidence type="ECO:0000256" key="2">
    <source>
        <dbReference type="ARBA" id="ARBA00022824"/>
    </source>
</evidence>
<dbReference type="GO" id="GO:0008289">
    <property type="term" value="F:lipid binding"/>
    <property type="evidence" value="ECO:0007669"/>
    <property type="project" value="InterPro"/>
</dbReference>
<dbReference type="Proteomes" id="UP000243217">
    <property type="component" value="Unassembled WGS sequence"/>
</dbReference>
<keyword evidence="7" id="KW-1185">Reference proteome</keyword>
<dbReference type="Gene3D" id="2.30.29.30">
    <property type="entry name" value="Pleckstrin-homology domain (PH domain)/Phosphotyrosine-binding domain (PTB)"/>
    <property type="match status" value="1"/>
</dbReference>
<keyword evidence="3" id="KW-0812">Transmembrane</keyword>
<dbReference type="OrthoDB" id="196858at2759"/>
<dbReference type="EMBL" id="JNBS01001157">
    <property type="protein sequence ID" value="OQS02307.1"/>
    <property type="molecule type" value="Genomic_DNA"/>
</dbReference>
<keyword evidence="2" id="KW-0256">Endoplasmic reticulum</keyword>
<proteinExistence type="predicted"/>
<protein>
    <recommendedName>
        <fullName evidence="8">PH domain-containing protein</fullName>
    </recommendedName>
</protein>
<evidence type="ECO:0000259" key="5">
    <source>
        <dbReference type="PROSITE" id="PS50848"/>
    </source>
</evidence>
<evidence type="ECO:0000256" key="1">
    <source>
        <dbReference type="ARBA" id="ARBA00004240"/>
    </source>
</evidence>
<dbReference type="SMART" id="SM00233">
    <property type="entry name" value="PH"/>
    <property type="match status" value="1"/>
</dbReference>
<dbReference type="InterPro" id="IPR011993">
    <property type="entry name" value="PH-like_dom_sf"/>
</dbReference>
<name>A0A1V9ZWC3_9STRA</name>
<dbReference type="InterPro" id="IPR023213">
    <property type="entry name" value="CAT-like_dom_sf"/>
</dbReference>
<dbReference type="STRING" id="74557.A0A1V9ZWC3"/>
<gene>
    <name evidence="6" type="ORF">THRCLA_05311</name>
</gene>
<feature type="transmembrane region" description="Helical" evidence="3">
    <location>
        <begin position="584"/>
        <end position="603"/>
    </location>
</feature>
<dbReference type="Gene3D" id="3.30.530.20">
    <property type="match status" value="2"/>
</dbReference>
<evidence type="ECO:0000256" key="3">
    <source>
        <dbReference type="SAM" id="Phobius"/>
    </source>
</evidence>
<evidence type="ECO:0000313" key="7">
    <source>
        <dbReference type="Proteomes" id="UP000243217"/>
    </source>
</evidence>
<dbReference type="Pfam" id="PF00169">
    <property type="entry name" value="PH"/>
    <property type="match status" value="1"/>
</dbReference>
<feature type="domain" description="PH" evidence="4">
    <location>
        <begin position="5"/>
        <end position="100"/>
    </location>
</feature>
<dbReference type="InterPro" id="IPR002913">
    <property type="entry name" value="START_lipid-bd_dom"/>
</dbReference>
<organism evidence="6 7">
    <name type="scientific">Thraustotheca clavata</name>
    <dbReference type="NCBI Taxonomy" id="74557"/>
    <lineage>
        <taxon>Eukaryota</taxon>
        <taxon>Sar</taxon>
        <taxon>Stramenopiles</taxon>
        <taxon>Oomycota</taxon>
        <taxon>Saprolegniomycetes</taxon>
        <taxon>Saprolegniales</taxon>
        <taxon>Achlyaceae</taxon>
        <taxon>Thraustotheca</taxon>
    </lineage>
</organism>
<accession>A0A1V9ZWC3</accession>
<evidence type="ECO:0000259" key="4">
    <source>
        <dbReference type="PROSITE" id="PS50003"/>
    </source>
</evidence>
<feature type="domain" description="START" evidence="5">
    <location>
        <begin position="403"/>
        <end position="552"/>
    </location>
</feature>
<dbReference type="PANTHER" id="PTHR19308:SF56">
    <property type="entry name" value="START DOMAIN-CONTAINING PROTEIN"/>
    <property type="match status" value="1"/>
</dbReference>
<dbReference type="CDD" id="cd00177">
    <property type="entry name" value="START"/>
    <property type="match status" value="1"/>
</dbReference>
<sequence>MSEPPGRWCGYLLKQHLSSKTWQTRYCVLENGIFFYYKHRGDVYPKGIVILSNCVIAQTPQYRHFSFSTAHSMSTTKLHFASSESANLLEWMGKLQVHSRVPPVPSPRTSLLVKDLSIRAVEVPKLWSESNIPVSGKYEYQIKSMMTDFAQHLFDQVKWHKKDALIPIFTATSSGAVMSKITINRSPPVVLEALLNNQTILSVDYQCEQLQTLSSIDPHTSVQYALFKPIFPFPKRQFVKLVHWRLLPDNSLIWISRSLQNYTLPASLSLIENVERCPLNLEGYHIVPSQDNLCAEVTYLLQTSSQSTSTDIISALSLKIEQFGIHLESKSVTEEMKPKAFPVPTIALEYATELETAVTTLLSTLGNANAFTFHGEKNGVRVSSKADGNLLEVLGRGTLPFQAKTFVDFILDIDEKMSYDPLCLLAKHHVRFDANTTIDYCEYKPILMVSGRDFLTLVHSRELNDGSILIVVKSTTHPTCPTKEPDIIRGHVHLAGWHVIPQGEVSDVTFFVKTDLKGYIPTRISQRVLLEQGFSMLDIVSALQKRLSESPSKSPAIHPMLTNPIDVVKPEQKTNNNPLIQQDLTLTMLAIYMAIFLIVLYVLPAIQMSTILDTLHDSMVWLIVLYFGIQVYLGPSIESPQLKLQRVASGVVQVGIDIDVSKSIPLMNDPKNSKATHSHLVVWAVAQLLKQFPTLNGHLVFGNFYPSPSVDLSYLRRGGNLDELVTLRSCDKATIATLVHECKKIPIHLHQRHLALASYLPTWCLQLGLHLCGWLSQCLGIDCSIAGFPPNALGHALVHEQVDNDITYATIPAWMNLALIVTFDKPHPKVCVENDKVIVRSNLHVNLTVDTRYMPLTDLNQVTQFLSERISNPSLHDKNFVD</sequence>
<keyword evidence="3" id="KW-1133">Transmembrane helix</keyword>
<dbReference type="PROSITE" id="PS50003">
    <property type="entry name" value="PH_DOMAIN"/>
    <property type="match status" value="1"/>
</dbReference>
<dbReference type="SUPFAM" id="SSF52777">
    <property type="entry name" value="CoA-dependent acyltransferases"/>
    <property type="match status" value="1"/>
</dbReference>
<keyword evidence="3" id="KW-0472">Membrane</keyword>
<dbReference type="Pfam" id="PF01852">
    <property type="entry name" value="START"/>
    <property type="match status" value="1"/>
</dbReference>
<dbReference type="PROSITE" id="PS50848">
    <property type="entry name" value="START"/>
    <property type="match status" value="1"/>
</dbReference>
<dbReference type="InterPro" id="IPR023393">
    <property type="entry name" value="START-like_dom_sf"/>
</dbReference>
<evidence type="ECO:0008006" key="8">
    <source>
        <dbReference type="Google" id="ProtNLM"/>
    </source>
</evidence>
<comment type="subcellular location">
    <subcellularLocation>
        <location evidence="1">Endoplasmic reticulum</location>
    </subcellularLocation>
</comment>
<dbReference type="SUPFAM" id="SSF55961">
    <property type="entry name" value="Bet v1-like"/>
    <property type="match status" value="2"/>
</dbReference>
<evidence type="ECO:0000313" key="6">
    <source>
        <dbReference type="EMBL" id="OQS02307.1"/>
    </source>
</evidence>
<dbReference type="InterPro" id="IPR051213">
    <property type="entry name" value="START_lipid_transfer"/>
</dbReference>
<dbReference type="GO" id="GO:0005783">
    <property type="term" value="C:endoplasmic reticulum"/>
    <property type="evidence" value="ECO:0007669"/>
    <property type="project" value="UniProtKB-SubCell"/>
</dbReference>
<reference evidence="6 7" key="1">
    <citation type="journal article" date="2014" name="Genome Biol. Evol.">
        <title>The secreted proteins of Achlya hypogyna and Thraustotheca clavata identify the ancestral oomycete secretome and reveal gene acquisitions by horizontal gene transfer.</title>
        <authorList>
            <person name="Misner I."/>
            <person name="Blouin N."/>
            <person name="Leonard G."/>
            <person name="Richards T.A."/>
            <person name="Lane C.E."/>
        </authorList>
    </citation>
    <scope>NUCLEOTIDE SEQUENCE [LARGE SCALE GENOMIC DNA]</scope>
    <source>
        <strain evidence="6 7">ATCC 34112</strain>
    </source>
</reference>
<comment type="caution">
    <text evidence="6">The sequence shown here is derived from an EMBL/GenBank/DDBJ whole genome shotgun (WGS) entry which is preliminary data.</text>
</comment>
<dbReference type="AlphaFoldDB" id="A0A1V9ZWC3"/>
<dbReference type="SUPFAM" id="SSF50729">
    <property type="entry name" value="PH domain-like"/>
    <property type="match status" value="1"/>
</dbReference>
<feature type="transmembrane region" description="Helical" evidence="3">
    <location>
        <begin position="615"/>
        <end position="633"/>
    </location>
</feature>
<dbReference type="InterPro" id="IPR001849">
    <property type="entry name" value="PH_domain"/>
</dbReference>